<sequence>MGSQECDDSYDEVRADLTQMKDILNKALCSLTKLVEQATISKIEAYVDQDYIKPLEVLRIEHESYKRAFVMFELIVLSQTLSTYVIHETEITLKDETLSTVLC</sequence>
<comment type="caution">
    <text evidence="1">The sequence shown here is derived from an EMBL/GenBank/DDBJ whole genome shotgun (WGS) entry which is preliminary data.</text>
</comment>
<reference evidence="1" key="2">
    <citation type="submission" date="2023-04" db="EMBL/GenBank/DDBJ databases">
        <authorList>
            <person name="Bu L."/>
            <person name="Lu L."/>
            <person name="Laidemitt M.R."/>
            <person name="Zhang S.M."/>
            <person name="Mutuku M."/>
            <person name="Mkoji G."/>
            <person name="Steinauer M."/>
            <person name="Loker E.S."/>
        </authorList>
    </citation>
    <scope>NUCLEOTIDE SEQUENCE</scope>
    <source>
        <strain evidence="1">KasaAsao</strain>
        <tissue evidence="1">Whole Snail</tissue>
    </source>
</reference>
<organism evidence="1 2">
    <name type="scientific">Biomphalaria pfeifferi</name>
    <name type="common">Bloodfluke planorb</name>
    <name type="synonym">Freshwater snail</name>
    <dbReference type="NCBI Taxonomy" id="112525"/>
    <lineage>
        <taxon>Eukaryota</taxon>
        <taxon>Metazoa</taxon>
        <taxon>Spiralia</taxon>
        <taxon>Lophotrochozoa</taxon>
        <taxon>Mollusca</taxon>
        <taxon>Gastropoda</taxon>
        <taxon>Heterobranchia</taxon>
        <taxon>Euthyneura</taxon>
        <taxon>Panpulmonata</taxon>
        <taxon>Hygrophila</taxon>
        <taxon>Lymnaeoidea</taxon>
        <taxon>Planorbidae</taxon>
        <taxon>Biomphalaria</taxon>
    </lineage>
</organism>
<dbReference type="AlphaFoldDB" id="A0AAD8BNB0"/>
<protein>
    <submittedName>
        <fullName evidence="1">Uncharacterized protein</fullName>
    </submittedName>
</protein>
<proteinExistence type="predicted"/>
<dbReference type="Proteomes" id="UP001233172">
    <property type="component" value="Unassembled WGS sequence"/>
</dbReference>
<name>A0AAD8BNB0_BIOPF</name>
<reference evidence="1" key="1">
    <citation type="journal article" date="2023" name="PLoS Negl. Trop. Dis.">
        <title>A genome sequence for Biomphalaria pfeifferi, the major vector snail for the human-infecting parasite Schistosoma mansoni.</title>
        <authorList>
            <person name="Bu L."/>
            <person name="Lu L."/>
            <person name="Laidemitt M.R."/>
            <person name="Zhang S.M."/>
            <person name="Mutuku M."/>
            <person name="Mkoji G."/>
            <person name="Steinauer M."/>
            <person name="Loker E.S."/>
        </authorList>
    </citation>
    <scope>NUCLEOTIDE SEQUENCE</scope>
    <source>
        <strain evidence="1">KasaAsao</strain>
    </source>
</reference>
<evidence type="ECO:0000313" key="1">
    <source>
        <dbReference type="EMBL" id="KAK0057688.1"/>
    </source>
</evidence>
<accession>A0AAD8BNB0</accession>
<evidence type="ECO:0000313" key="2">
    <source>
        <dbReference type="Proteomes" id="UP001233172"/>
    </source>
</evidence>
<keyword evidence="2" id="KW-1185">Reference proteome</keyword>
<dbReference type="EMBL" id="JASAOG010000053">
    <property type="protein sequence ID" value="KAK0057688.1"/>
    <property type="molecule type" value="Genomic_DNA"/>
</dbReference>
<gene>
    <name evidence="1" type="ORF">Bpfe_012918</name>
</gene>